<dbReference type="InterPro" id="IPR001347">
    <property type="entry name" value="SIS_dom"/>
</dbReference>
<dbReference type="eggNOG" id="COG0449">
    <property type="taxonomic scope" value="Bacteria"/>
</dbReference>
<keyword evidence="6 10" id="KW-0032">Aminotransferase</keyword>
<gene>
    <name evidence="10" type="primary">glmS</name>
    <name evidence="13" type="ordered locus">Spirs_3713</name>
</gene>
<dbReference type="GO" id="GO:0006487">
    <property type="term" value="P:protein N-linked glycosylation"/>
    <property type="evidence" value="ECO:0007669"/>
    <property type="project" value="TreeGrafter"/>
</dbReference>
<evidence type="ECO:0000256" key="6">
    <source>
        <dbReference type="ARBA" id="ARBA00022576"/>
    </source>
</evidence>
<dbReference type="GO" id="GO:0006002">
    <property type="term" value="P:fructose 6-phosphate metabolic process"/>
    <property type="evidence" value="ECO:0007669"/>
    <property type="project" value="TreeGrafter"/>
</dbReference>
<dbReference type="CDD" id="cd05009">
    <property type="entry name" value="SIS_GlmS_GlmD_2"/>
    <property type="match status" value="1"/>
</dbReference>
<keyword evidence="14" id="KW-1185">Reference proteome</keyword>
<dbReference type="Pfam" id="PF13522">
    <property type="entry name" value="GATase_6"/>
    <property type="match status" value="1"/>
</dbReference>
<dbReference type="FunFam" id="3.60.20.10:FF:000006">
    <property type="entry name" value="Glutamine--fructose-6-phosphate aminotransferase [isomerizing]"/>
    <property type="match status" value="1"/>
</dbReference>
<accession>E1R7U4</accession>
<proteinExistence type="inferred from homology"/>
<evidence type="ECO:0000256" key="1">
    <source>
        <dbReference type="ARBA" id="ARBA00001031"/>
    </source>
</evidence>
<feature type="domain" description="Glutamine amidotransferase type-2" evidence="11">
    <location>
        <begin position="2"/>
        <end position="217"/>
    </location>
</feature>
<feature type="active site" description="For Fru-6P isomerization activity" evidence="10">
    <location>
        <position position="603"/>
    </location>
</feature>
<keyword evidence="9" id="KW-0315">Glutamine amidotransferase</keyword>
<dbReference type="CDD" id="cd00714">
    <property type="entry name" value="GFAT"/>
    <property type="match status" value="1"/>
</dbReference>
<feature type="initiator methionine" description="Removed" evidence="10">
    <location>
        <position position="1"/>
    </location>
</feature>
<keyword evidence="7 10" id="KW-0808">Transferase</keyword>
<dbReference type="HAMAP" id="MF_00164">
    <property type="entry name" value="GlmS"/>
    <property type="match status" value="1"/>
</dbReference>
<keyword evidence="8" id="KW-0677">Repeat</keyword>
<dbReference type="PANTHER" id="PTHR10937:SF0">
    <property type="entry name" value="GLUTAMINE--FRUCTOSE-6-PHOSPHATE TRANSAMINASE (ISOMERIZING)"/>
    <property type="match status" value="1"/>
</dbReference>
<dbReference type="SUPFAM" id="SSF56235">
    <property type="entry name" value="N-terminal nucleophile aminohydrolases (Ntn hydrolases)"/>
    <property type="match status" value="1"/>
</dbReference>
<comment type="catalytic activity">
    <reaction evidence="1 10">
        <text>D-fructose 6-phosphate + L-glutamine = D-glucosamine 6-phosphate + L-glutamate</text>
        <dbReference type="Rhea" id="RHEA:13237"/>
        <dbReference type="ChEBI" id="CHEBI:29985"/>
        <dbReference type="ChEBI" id="CHEBI:58359"/>
        <dbReference type="ChEBI" id="CHEBI:58725"/>
        <dbReference type="ChEBI" id="CHEBI:61527"/>
        <dbReference type="EC" id="2.6.1.16"/>
    </reaction>
</comment>
<dbReference type="GO" id="GO:0005975">
    <property type="term" value="P:carbohydrate metabolic process"/>
    <property type="evidence" value="ECO:0007669"/>
    <property type="project" value="UniProtKB-UniRule"/>
</dbReference>
<evidence type="ECO:0000256" key="4">
    <source>
        <dbReference type="ARBA" id="ARBA00016090"/>
    </source>
</evidence>
<dbReference type="InterPro" id="IPR047084">
    <property type="entry name" value="GFAT_N"/>
</dbReference>
<keyword evidence="5 10" id="KW-0963">Cytoplasm</keyword>
<dbReference type="PROSITE" id="PS51278">
    <property type="entry name" value="GATASE_TYPE_2"/>
    <property type="match status" value="1"/>
</dbReference>
<dbReference type="InterPro" id="IPR029055">
    <property type="entry name" value="Ntn_hydrolases_N"/>
</dbReference>
<feature type="active site" description="Nucleophile; for GATase activity" evidence="10">
    <location>
        <position position="2"/>
    </location>
</feature>
<dbReference type="Gene3D" id="3.40.50.10490">
    <property type="entry name" value="Glucose-6-phosphate isomerase like protein, domain 1"/>
    <property type="match status" value="2"/>
</dbReference>
<dbReference type="NCBIfam" id="TIGR01135">
    <property type="entry name" value="glmS"/>
    <property type="match status" value="1"/>
</dbReference>
<evidence type="ECO:0000256" key="9">
    <source>
        <dbReference type="ARBA" id="ARBA00022962"/>
    </source>
</evidence>
<organism evidence="13 14">
    <name type="scientific">Sediminispirochaeta smaragdinae (strain DSM 11293 / JCM 15392 / SEBR 4228)</name>
    <name type="common">Spirochaeta smaragdinae</name>
    <dbReference type="NCBI Taxonomy" id="573413"/>
    <lineage>
        <taxon>Bacteria</taxon>
        <taxon>Pseudomonadati</taxon>
        <taxon>Spirochaetota</taxon>
        <taxon>Spirochaetia</taxon>
        <taxon>Spirochaetales</taxon>
        <taxon>Spirochaetaceae</taxon>
        <taxon>Sediminispirochaeta</taxon>
    </lineage>
</organism>
<feature type="domain" description="SIS" evidence="12">
    <location>
        <begin position="286"/>
        <end position="425"/>
    </location>
</feature>
<protein>
    <recommendedName>
        <fullName evidence="4 10">Glutamine--fructose-6-phosphate aminotransferase [isomerizing]</fullName>
        <ecNumber evidence="3 10">2.6.1.16</ecNumber>
    </recommendedName>
    <alternativeName>
        <fullName evidence="10">D-fructose-6-phosphate amidotransferase</fullName>
    </alternativeName>
    <alternativeName>
        <fullName evidence="10">GFAT</fullName>
    </alternativeName>
    <alternativeName>
        <fullName evidence="10">Glucosamine-6-phosphate synthase</fullName>
    </alternativeName>
    <alternativeName>
        <fullName evidence="10">Hexosephosphate aminotransferase</fullName>
    </alternativeName>
    <alternativeName>
        <fullName evidence="10">L-glutamine--D-fructose-6-phosphate amidotransferase</fullName>
    </alternativeName>
</protein>
<feature type="domain" description="SIS" evidence="12">
    <location>
        <begin position="457"/>
        <end position="598"/>
    </location>
</feature>
<dbReference type="HOGENOM" id="CLU_012520_5_2_12"/>
<evidence type="ECO:0000256" key="7">
    <source>
        <dbReference type="ARBA" id="ARBA00022679"/>
    </source>
</evidence>
<dbReference type="AlphaFoldDB" id="E1R7U4"/>
<dbReference type="SUPFAM" id="SSF53697">
    <property type="entry name" value="SIS domain"/>
    <property type="match status" value="1"/>
</dbReference>
<dbReference type="Proteomes" id="UP000002318">
    <property type="component" value="Chromosome"/>
</dbReference>
<comment type="subcellular location">
    <subcellularLocation>
        <location evidence="2 10">Cytoplasm</location>
    </subcellularLocation>
</comment>
<dbReference type="InterPro" id="IPR005855">
    <property type="entry name" value="GFAT"/>
</dbReference>
<dbReference type="Gene3D" id="3.60.20.10">
    <property type="entry name" value="Glutamine Phosphoribosylpyrophosphate, subunit 1, domain 1"/>
    <property type="match status" value="1"/>
</dbReference>
<comment type="function">
    <text evidence="10">Catalyzes the first step in hexosamine metabolism, converting fructose-6P into glucosamine-6P using glutamine as a nitrogen source.</text>
</comment>
<evidence type="ECO:0000256" key="8">
    <source>
        <dbReference type="ARBA" id="ARBA00022737"/>
    </source>
</evidence>
<dbReference type="InterPro" id="IPR035490">
    <property type="entry name" value="GlmS/FrlB_SIS"/>
</dbReference>
<dbReference type="GO" id="GO:0006047">
    <property type="term" value="P:UDP-N-acetylglucosamine metabolic process"/>
    <property type="evidence" value="ECO:0007669"/>
    <property type="project" value="TreeGrafter"/>
</dbReference>
<name>E1R7U4_SEDSS</name>
<dbReference type="GO" id="GO:0097367">
    <property type="term" value="F:carbohydrate derivative binding"/>
    <property type="evidence" value="ECO:0007669"/>
    <property type="project" value="InterPro"/>
</dbReference>
<dbReference type="STRING" id="573413.Spirs_3713"/>
<evidence type="ECO:0000256" key="2">
    <source>
        <dbReference type="ARBA" id="ARBA00004496"/>
    </source>
</evidence>
<evidence type="ECO:0000259" key="12">
    <source>
        <dbReference type="PROSITE" id="PS51464"/>
    </source>
</evidence>
<evidence type="ECO:0000256" key="10">
    <source>
        <dbReference type="HAMAP-Rule" id="MF_00164"/>
    </source>
</evidence>
<dbReference type="CDD" id="cd05008">
    <property type="entry name" value="SIS_GlmS_GlmD_1"/>
    <property type="match status" value="1"/>
</dbReference>
<evidence type="ECO:0000256" key="3">
    <source>
        <dbReference type="ARBA" id="ARBA00012916"/>
    </source>
</evidence>
<dbReference type="FunFam" id="3.40.50.10490:FF:000001">
    <property type="entry name" value="Glutamine--fructose-6-phosphate aminotransferase [isomerizing]"/>
    <property type="match status" value="1"/>
</dbReference>
<dbReference type="InterPro" id="IPR035466">
    <property type="entry name" value="GlmS/AgaS_SIS"/>
</dbReference>
<evidence type="ECO:0000313" key="13">
    <source>
        <dbReference type="EMBL" id="ADK82799.1"/>
    </source>
</evidence>
<sequence length="608" mass="66514">MCGIIGYCGPRPAAEVLLDGLKRLEYRGYDSAGICVDGEDGGLHTYKRTGKIADLRAIVPDDAAGGWGIGHTRWATHGEVNDINAHPHSDDTGKVTLVHNGIIENYIPLKERLIADGHRFVSDTDSEVIAHLIADLYQGDLEKAVREAIFLLKGTYGIAVVHADEPGKVVGARNGSPLVVGVGEGEMFLASDVTPMLAYTKQVIYLNDGEMVSITRDGHVTSDSSERRITKEVHEIGWELEQIEKHGFPFFMEKEIHEQPASVERAISGRINLDGATGHLGGLNMSARDLLGVDNVGIVAAGTSYYAGMVGAYLLESVARIKSSAELSSEVRYKNPIVTPGSLYFAVSQSGETIDTLYALRELQRKGGKVLGVCNVVGSTIARESDGGVYIHSGPEIAVASTKAFTSQISVFYIFTLLMARMRHMSWEAGIDFAKALKHIPSQIETILGQTEPIRRLAKKYARYQNFLFLGRGINYPVAMEGALKLKEISYIHAEGYSAAEIKHGPIALINEQTPSLFLVSDDSLREKVITSMKEVKARRGRVIAVAVEGDEEVADIADDYLYIPHTEELMYPFLMVVPLQLFAYYCALELGRNVDQPRNLAKSVTVE</sequence>
<dbReference type="RefSeq" id="WP_013256258.1">
    <property type="nucleotide sequence ID" value="NC_014364.1"/>
</dbReference>
<dbReference type="InterPro" id="IPR017932">
    <property type="entry name" value="GATase_2_dom"/>
</dbReference>
<reference evidence="13 14" key="1">
    <citation type="journal article" date="2010" name="Stand. Genomic Sci.">
        <title>Complete genome sequence of Spirochaeta smaragdinae type strain (SEBR 4228).</title>
        <authorList>
            <person name="Mavromatis K."/>
            <person name="Yasawong M."/>
            <person name="Chertkov O."/>
            <person name="Lapidus A."/>
            <person name="Lucas S."/>
            <person name="Nolan M."/>
            <person name="Del Rio T.G."/>
            <person name="Tice H."/>
            <person name="Cheng J.F."/>
            <person name="Pitluck S."/>
            <person name="Liolios K."/>
            <person name="Ivanova N."/>
            <person name="Tapia R."/>
            <person name="Han C."/>
            <person name="Bruce D."/>
            <person name="Goodwin L."/>
            <person name="Pati A."/>
            <person name="Chen A."/>
            <person name="Palaniappan K."/>
            <person name="Land M."/>
            <person name="Hauser L."/>
            <person name="Chang Y.J."/>
            <person name="Jeffries C.D."/>
            <person name="Detter J.C."/>
            <person name="Rohde M."/>
            <person name="Brambilla E."/>
            <person name="Spring S."/>
            <person name="Goker M."/>
            <person name="Sikorski J."/>
            <person name="Woyke T."/>
            <person name="Bristow J."/>
            <person name="Eisen J.A."/>
            <person name="Markowitz V."/>
            <person name="Hugenholtz P."/>
            <person name="Klenk H.P."/>
            <person name="Kyrpides N.C."/>
        </authorList>
    </citation>
    <scope>NUCLEOTIDE SEQUENCE [LARGE SCALE GENOMIC DNA]</scope>
    <source>
        <strain evidence="14">DSM 11293 / JCM 15392 / SEBR 4228</strain>
    </source>
</reference>
<dbReference type="Pfam" id="PF01380">
    <property type="entry name" value="SIS"/>
    <property type="match status" value="2"/>
</dbReference>
<dbReference type="EC" id="2.6.1.16" evidence="3 10"/>
<dbReference type="KEGG" id="ssm:Spirs_3713"/>
<evidence type="ECO:0000313" key="14">
    <source>
        <dbReference type="Proteomes" id="UP000002318"/>
    </source>
</evidence>
<evidence type="ECO:0000256" key="5">
    <source>
        <dbReference type="ARBA" id="ARBA00022490"/>
    </source>
</evidence>
<dbReference type="NCBIfam" id="NF001484">
    <property type="entry name" value="PRK00331.1"/>
    <property type="match status" value="1"/>
</dbReference>
<dbReference type="GO" id="GO:0004360">
    <property type="term" value="F:glutamine-fructose-6-phosphate transaminase (isomerizing) activity"/>
    <property type="evidence" value="ECO:0007669"/>
    <property type="project" value="UniProtKB-UniRule"/>
</dbReference>
<dbReference type="GO" id="GO:0005829">
    <property type="term" value="C:cytosol"/>
    <property type="evidence" value="ECO:0007669"/>
    <property type="project" value="TreeGrafter"/>
</dbReference>
<dbReference type="OrthoDB" id="106547at2"/>
<dbReference type="PANTHER" id="PTHR10937">
    <property type="entry name" value="GLUCOSAMINE--FRUCTOSE-6-PHOSPHATE AMINOTRANSFERASE, ISOMERIZING"/>
    <property type="match status" value="1"/>
</dbReference>
<dbReference type="PROSITE" id="PS51464">
    <property type="entry name" value="SIS"/>
    <property type="match status" value="2"/>
</dbReference>
<evidence type="ECO:0000259" key="11">
    <source>
        <dbReference type="PROSITE" id="PS51278"/>
    </source>
</evidence>
<dbReference type="InterPro" id="IPR046348">
    <property type="entry name" value="SIS_dom_sf"/>
</dbReference>
<comment type="subunit">
    <text evidence="10">Homodimer.</text>
</comment>
<dbReference type="EMBL" id="CP002116">
    <property type="protein sequence ID" value="ADK82799.1"/>
    <property type="molecule type" value="Genomic_DNA"/>
</dbReference>